<dbReference type="AlphaFoldDB" id="A0A0E3ZE99"/>
<dbReference type="STRING" id="400092.PKOR_11625"/>
<feature type="domain" description="UspA" evidence="2">
    <location>
        <begin position="145"/>
        <end position="269"/>
    </location>
</feature>
<dbReference type="HOGENOM" id="CLU_049301_3_1_10"/>
<name>A0A0E3ZE99_9BACT</name>
<dbReference type="InterPro" id="IPR006016">
    <property type="entry name" value="UspA"/>
</dbReference>
<reference evidence="3 4" key="1">
    <citation type="journal article" date="2015" name="Sci. Rep.">
        <title>Unraveling adaptation of Pontibacter korlensis to radiation and infertility in desert through complete genome and comparative transcriptomic analysis.</title>
        <authorList>
            <person name="Dai J."/>
            <person name="Dai W."/>
            <person name="Qiu C."/>
            <person name="Yang Z."/>
            <person name="Zhang Y."/>
            <person name="Zhou M."/>
            <person name="Zhang L."/>
            <person name="Fang C."/>
            <person name="Gao Q."/>
            <person name="Yang Q."/>
            <person name="Li X."/>
            <person name="Wang Z."/>
            <person name="Wang Z."/>
            <person name="Jia Z."/>
            <person name="Chen X."/>
        </authorList>
    </citation>
    <scope>NUCLEOTIDE SEQUENCE [LARGE SCALE GENOMIC DNA]</scope>
    <source>
        <strain evidence="3 4">X14-1T</strain>
    </source>
</reference>
<dbReference type="Gene3D" id="3.40.50.12370">
    <property type="match status" value="1"/>
</dbReference>
<gene>
    <name evidence="3" type="ORF">PKOR_11625</name>
</gene>
<dbReference type="PATRIC" id="fig|400092.3.peg.2528"/>
<dbReference type="PANTHER" id="PTHR46268">
    <property type="entry name" value="STRESS RESPONSE PROTEIN NHAX"/>
    <property type="match status" value="1"/>
</dbReference>
<sequence>MITIDAMMVCLDLSDIDDKLVAFARSICERLEVRKVYFVHNIKVYELSEDFKEWFGDVDLASEVEGNIQDIVAEQFGNVADHEILVSEEPNTEVILADLVKRYKIKLTVLGKKMSDKSTGALGTKLLRILPCSMLVFPETARFNIQKVLVPIDFSDASVHALRLSKNLSDQLRLQLEIMHVYRLPGQFFPLISEEKAVKKAEEVVKGKFADLQKRHKEIAGVPYTLVRAANKSIAERVALHLEKGRHDLLVLGLKGNNPLPSLSLGSVPTEMYNTDINVPLWLVYSEEVIK</sequence>
<organism evidence="3 4">
    <name type="scientific">Pontibacter korlensis</name>
    <dbReference type="NCBI Taxonomy" id="400092"/>
    <lineage>
        <taxon>Bacteria</taxon>
        <taxon>Pseudomonadati</taxon>
        <taxon>Bacteroidota</taxon>
        <taxon>Cytophagia</taxon>
        <taxon>Cytophagales</taxon>
        <taxon>Hymenobacteraceae</taxon>
        <taxon>Pontibacter</taxon>
    </lineage>
</organism>
<dbReference type="PANTHER" id="PTHR46268:SF6">
    <property type="entry name" value="UNIVERSAL STRESS PROTEIN UP12"/>
    <property type="match status" value="1"/>
</dbReference>
<comment type="similarity">
    <text evidence="1">Belongs to the universal stress protein A family.</text>
</comment>
<dbReference type="RefSeq" id="WP_046310914.1">
    <property type="nucleotide sequence ID" value="NZ_CBCSCY010000002.1"/>
</dbReference>
<accession>A0A0E3ZE99</accession>
<evidence type="ECO:0000259" key="2">
    <source>
        <dbReference type="Pfam" id="PF00582"/>
    </source>
</evidence>
<evidence type="ECO:0000313" key="4">
    <source>
        <dbReference type="Proteomes" id="UP000033109"/>
    </source>
</evidence>
<dbReference type="CDD" id="cd00293">
    <property type="entry name" value="USP-like"/>
    <property type="match status" value="1"/>
</dbReference>
<dbReference type="SUPFAM" id="SSF52402">
    <property type="entry name" value="Adenine nucleotide alpha hydrolases-like"/>
    <property type="match status" value="2"/>
</dbReference>
<protein>
    <submittedName>
        <fullName evidence="3">Universal stress protein family protein</fullName>
    </submittedName>
</protein>
<dbReference type="KEGG" id="pko:PKOR_11625"/>
<evidence type="ECO:0000256" key="1">
    <source>
        <dbReference type="ARBA" id="ARBA00008791"/>
    </source>
</evidence>
<dbReference type="OrthoDB" id="1522996at2"/>
<dbReference type="EMBL" id="CP009621">
    <property type="protein sequence ID" value="AKD03659.1"/>
    <property type="molecule type" value="Genomic_DNA"/>
</dbReference>
<dbReference type="Pfam" id="PF00582">
    <property type="entry name" value="Usp"/>
    <property type="match status" value="1"/>
</dbReference>
<evidence type="ECO:0000313" key="3">
    <source>
        <dbReference type="EMBL" id="AKD03659.1"/>
    </source>
</evidence>
<dbReference type="Proteomes" id="UP000033109">
    <property type="component" value="Chromosome"/>
</dbReference>
<keyword evidence="4" id="KW-1185">Reference proteome</keyword>
<proteinExistence type="inferred from homology"/>